<keyword evidence="2" id="KW-1185">Reference proteome</keyword>
<proteinExistence type="predicted"/>
<organism evidence="1 2">
    <name type="scientific">Hevea brasiliensis</name>
    <name type="common">Para rubber tree</name>
    <name type="synonym">Siphonia brasiliensis</name>
    <dbReference type="NCBI Taxonomy" id="3981"/>
    <lineage>
        <taxon>Eukaryota</taxon>
        <taxon>Viridiplantae</taxon>
        <taxon>Streptophyta</taxon>
        <taxon>Embryophyta</taxon>
        <taxon>Tracheophyta</taxon>
        <taxon>Spermatophyta</taxon>
        <taxon>Magnoliopsida</taxon>
        <taxon>eudicotyledons</taxon>
        <taxon>Gunneridae</taxon>
        <taxon>Pentapetalae</taxon>
        <taxon>rosids</taxon>
        <taxon>fabids</taxon>
        <taxon>Malpighiales</taxon>
        <taxon>Euphorbiaceae</taxon>
        <taxon>Crotonoideae</taxon>
        <taxon>Micrandreae</taxon>
        <taxon>Hevea</taxon>
    </lineage>
</organism>
<dbReference type="EMBL" id="JAAGAX010000005">
    <property type="protein sequence ID" value="KAF2315269.1"/>
    <property type="molecule type" value="Genomic_DNA"/>
</dbReference>
<protein>
    <submittedName>
        <fullName evidence="1">Uncharacterized protein</fullName>
    </submittedName>
</protein>
<evidence type="ECO:0000313" key="1">
    <source>
        <dbReference type="EMBL" id="KAF2315269.1"/>
    </source>
</evidence>
<accession>A0A6A6MTL3</accession>
<gene>
    <name evidence="1" type="ORF">GH714_038656</name>
</gene>
<sequence length="81" mass="8916">MGRGAALFPLARNVWFDLERVLEKPMMVMDLMCSGADAVLLGSDSACCVVAMDLDVGSSVTLEPRQRLELQARVRMIRSES</sequence>
<evidence type="ECO:0000313" key="2">
    <source>
        <dbReference type="Proteomes" id="UP000467840"/>
    </source>
</evidence>
<reference evidence="1 2" key="1">
    <citation type="journal article" date="2020" name="Mol. Plant">
        <title>The Chromosome-Based Rubber Tree Genome Provides New Insights into Spurge Genome Evolution and Rubber Biosynthesis.</title>
        <authorList>
            <person name="Liu J."/>
            <person name="Shi C."/>
            <person name="Shi C.C."/>
            <person name="Li W."/>
            <person name="Zhang Q.J."/>
            <person name="Zhang Y."/>
            <person name="Li K."/>
            <person name="Lu H.F."/>
            <person name="Shi C."/>
            <person name="Zhu S.T."/>
            <person name="Xiao Z.Y."/>
            <person name="Nan H."/>
            <person name="Yue Y."/>
            <person name="Zhu X.G."/>
            <person name="Wu Y."/>
            <person name="Hong X.N."/>
            <person name="Fan G.Y."/>
            <person name="Tong Y."/>
            <person name="Zhang D."/>
            <person name="Mao C.L."/>
            <person name="Liu Y.L."/>
            <person name="Hao S.J."/>
            <person name="Liu W.Q."/>
            <person name="Lv M.Q."/>
            <person name="Zhang H.B."/>
            <person name="Liu Y."/>
            <person name="Hu-Tang G.R."/>
            <person name="Wang J.P."/>
            <person name="Wang J.H."/>
            <person name="Sun Y.H."/>
            <person name="Ni S.B."/>
            <person name="Chen W.B."/>
            <person name="Zhang X.C."/>
            <person name="Jiao Y.N."/>
            <person name="Eichler E.E."/>
            <person name="Li G.H."/>
            <person name="Liu X."/>
            <person name="Gao L.Z."/>
        </authorList>
    </citation>
    <scope>NUCLEOTIDE SEQUENCE [LARGE SCALE GENOMIC DNA]</scope>
    <source>
        <strain evidence="2">cv. GT1</strain>
        <tissue evidence="1">Leaf</tissue>
    </source>
</reference>
<name>A0A6A6MTL3_HEVBR</name>
<comment type="caution">
    <text evidence="1">The sequence shown here is derived from an EMBL/GenBank/DDBJ whole genome shotgun (WGS) entry which is preliminary data.</text>
</comment>
<dbReference type="AlphaFoldDB" id="A0A6A6MTL3"/>
<dbReference type="Proteomes" id="UP000467840">
    <property type="component" value="Chromosome 15"/>
</dbReference>